<feature type="transmembrane region" description="Helical" evidence="1">
    <location>
        <begin position="29"/>
        <end position="44"/>
    </location>
</feature>
<dbReference type="AlphaFoldDB" id="A0A6A6T281"/>
<proteinExistence type="predicted"/>
<keyword evidence="1" id="KW-0472">Membrane</keyword>
<sequence>MIGRFAAQAPLLACCLVYCRSLSAIDLYGPWALFSITLMSYSYLRLRIRRWLRHPALRLLLIVLIVLDTVHVLHIASRQHAASLQKPPRNTKRIYIASQHWNTAQVLRDRWNDALVNLVQQLGSENVFISIFESGSYDDTKDALRELDEALGELKVERSIILSDVSHKDEIEKQPTEHGWIKTPAGDTELRRIPFLSNLRNEVLKPLHVRSESGERFDTILFLNDVVFSTIDVLNLLDTNGGSYAAACSLDFANWPYYYDTFALRDSSGHETVSQTWPYFRSSASRYAMEHFEPVPVASCWNGMVAMPAEAFLGKDPLRFRGISDSLAASHLEGSECCLIHADNPASATKGVWMNPNVRVGYNVMAYEKANLRHATMSTLEMYTSIWYNRILRWATTPVFKEWTVEKRVKKWKAKTKGQEPGVYCLINEMQVIFERGWKHV</sequence>
<accession>A0A6A6T281</accession>
<gene>
    <name evidence="2" type="ORF">K491DRAFT_679931</name>
</gene>
<dbReference type="Proteomes" id="UP000799324">
    <property type="component" value="Unassembled WGS sequence"/>
</dbReference>
<keyword evidence="2" id="KW-0808">Transferase</keyword>
<organism evidence="2 3">
    <name type="scientific">Lophiostoma macrostomum CBS 122681</name>
    <dbReference type="NCBI Taxonomy" id="1314788"/>
    <lineage>
        <taxon>Eukaryota</taxon>
        <taxon>Fungi</taxon>
        <taxon>Dikarya</taxon>
        <taxon>Ascomycota</taxon>
        <taxon>Pezizomycotina</taxon>
        <taxon>Dothideomycetes</taxon>
        <taxon>Pleosporomycetidae</taxon>
        <taxon>Pleosporales</taxon>
        <taxon>Lophiostomataceae</taxon>
        <taxon>Lophiostoma</taxon>
    </lineage>
</organism>
<dbReference type="InterPro" id="IPR021047">
    <property type="entry name" value="Mannosyltransferase_CMT1"/>
</dbReference>
<keyword evidence="1" id="KW-1133">Transmembrane helix</keyword>
<name>A0A6A6T281_9PLEO</name>
<dbReference type="Pfam" id="PF11735">
    <property type="entry name" value="CAP59_mtransfer"/>
    <property type="match status" value="1"/>
</dbReference>
<reference evidence="2" key="1">
    <citation type="journal article" date="2020" name="Stud. Mycol.">
        <title>101 Dothideomycetes genomes: a test case for predicting lifestyles and emergence of pathogens.</title>
        <authorList>
            <person name="Haridas S."/>
            <person name="Albert R."/>
            <person name="Binder M."/>
            <person name="Bloem J."/>
            <person name="Labutti K."/>
            <person name="Salamov A."/>
            <person name="Andreopoulos B."/>
            <person name="Baker S."/>
            <person name="Barry K."/>
            <person name="Bills G."/>
            <person name="Bluhm B."/>
            <person name="Cannon C."/>
            <person name="Castanera R."/>
            <person name="Culley D."/>
            <person name="Daum C."/>
            <person name="Ezra D."/>
            <person name="Gonzalez J."/>
            <person name="Henrissat B."/>
            <person name="Kuo A."/>
            <person name="Liang C."/>
            <person name="Lipzen A."/>
            <person name="Lutzoni F."/>
            <person name="Magnuson J."/>
            <person name="Mondo S."/>
            <person name="Nolan M."/>
            <person name="Ohm R."/>
            <person name="Pangilinan J."/>
            <person name="Park H.-J."/>
            <person name="Ramirez L."/>
            <person name="Alfaro M."/>
            <person name="Sun H."/>
            <person name="Tritt A."/>
            <person name="Yoshinaga Y."/>
            <person name="Zwiers L.-H."/>
            <person name="Turgeon B."/>
            <person name="Goodwin S."/>
            <person name="Spatafora J."/>
            <person name="Crous P."/>
            <person name="Grigoriev I."/>
        </authorList>
    </citation>
    <scope>NUCLEOTIDE SEQUENCE</scope>
    <source>
        <strain evidence="2">CBS 122681</strain>
    </source>
</reference>
<evidence type="ECO:0000313" key="3">
    <source>
        <dbReference type="Proteomes" id="UP000799324"/>
    </source>
</evidence>
<evidence type="ECO:0000256" key="1">
    <source>
        <dbReference type="SAM" id="Phobius"/>
    </source>
</evidence>
<dbReference type="OrthoDB" id="262547at2759"/>
<evidence type="ECO:0000313" key="2">
    <source>
        <dbReference type="EMBL" id="KAF2654125.1"/>
    </source>
</evidence>
<feature type="transmembrane region" description="Helical" evidence="1">
    <location>
        <begin position="56"/>
        <end position="76"/>
    </location>
</feature>
<keyword evidence="3" id="KW-1185">Reference proteome</keyword>
<dbReference type="PANTHER" id="PTHR34144:SF7">
    <property type="entry name" value="EXPORT PROTEIN (CAP59), PUTATIVE (AFU_ORTHOLOGUE AFUA_7G05020)-RELATED"/>
    <property type="match status" value="1"/>
</dbReference>
<keyword evidence="1" id="KW-0812">Transmembrane</keyword>
<protein>
    <submittedName>
        <fullName evidence="2">Glycosyltransferase family 69 protein</fullName>
    </submittedName>
</protein>
<dbReference type="GO" id="GO:0016740">
    <property type="term" value="F:transferase activity"/>
    <property type="evidence" value="ECO:0007669"/>
    <property type="project" value="UniProtKB-KW"/>
</dbReference>
<dbReference type="PANTHER" id="PTHR34144">
    <property type="entry name" value="CHROMOSOME 8, WHOLE GENOME SHOTGUN SEQUENCE"/>
    <property type="match status" value="1"/>
</dbReference>
<dbReference type="EMBL" id="MU004369">
    <property type="protein sequence ID" value="KAF2654125.1"/>
    <property type="molecule type" value="Genomic_DNA"/>
</dbReference>